<accession>A0AAE0LJJ3</accession>
<dbReference type="InterPro" id="IPR042099">
    <property type="entry name" value="ANL_N_sf"/>
</dbReference>
<dbReference type="SUPFAM" id="SSF56801">
    <property type="entry name" value="Acetyl-CoA synthetase-like"/>
    <property type="match status" value="1"/>
</dbReference>
<dbReference type="Proteomes" id="UP001190700">
    <property type="component" value="Unassembled WGS sequence"/>
</dbReference>
<protein>
    <submittedName>
        <fullName evidence="1">Uncharacterized protein</fullName>
    </submittedName>
</protein>
<organism evidence="1 2">
    <name type="scientific">Cymbomonas tetramitiformis</name>
    <dbReference type="NCBI Taxonomy" id="36881"/>
    <lineage>
        <taxon>Eukaryota</taxon>
        <taxon>Viridiplantae</taxon>
        <taxon>Chlorophyta</taxon>
        <taxon>Pyramimonadophyceae</taxon>
        <taxon>Pyramimonadales</taxon>
        <taxon>Pyramimonadaceae</taxon>
        <taxon>Cymbomonas</taxon>
    </lineage>
</organism>
<sequence>MFRRVLAPGLRTLFTTTPSTLQSILTKGDGTLPALHVPDRNIIWSRSELALKCFTFAAALRDLGYADQPKPLALRLNNSPELCVALLGAALAGVDVRTSKSRDGFSAITSHGSVVHVGDMQLAGDMLGSHEPIVVGDGAGMNDPAVLWDVLMHVYQGAAETEMAPNAANAPSSSFFFSTDSKPNTLATLLNSAEAARSALELQPCERVCIPVPLTHNMGLGFGLLSVLSSEACVVLPGECNGGSYDATLHDRANSAIEAVEKFECVGVVGDTHVVNEMRGFKERMKRIEELGVFRTGLLKVGGGVALGAGDRVQFAGGELVTVGLPKLRS</sequence>
<proteinExistence type="predicted"/>
<gene>
    <name evidence="1" type="ORF">CYMTET_4798</name>
</gene>
<dbReference type="EMBL" id="LGRX02000765">
    <property type="protein sequence ID" value="KAK3287701.1"/>
    <property type="molecule type" value="Genomic_DNA"/>
</dbReference>
<dbReference type="AlphaFoldDB" id="A0AAE0LJJ3"/>
<reference evidence="1 2" key="1">
    <citation type="journal article" date="2015" name="Genome Biol. Evol.">
        <title>Comparative Genomics of a Bacterivorous Green Alga Reveals Evolutionary Causalities and Consequences of Phago-Mixotrophic Mode of Nutrition.</title>
        <authorList>
            <person name="Burns J.A."/>
            <person name="Paasch A."/>
            <person name="Narechania A."/>
            <person name="Kim E."/>
        </authorList>
    </citation>
    <scope>NUCLEOTIDE SEQUENCE [LARGE SCALE GENOMIC DNA]</scope>
    <source>
        <strain evidence="1 2">PLY_AMNH</strain>
    </source>
</reference>
<dbReference type="Gene3D" id="3.40.50.12780">
    <property type="entry name" value="N-terminal domain of ligase-like"/>
    <property type="match status" value="1"/>
</dbReference>
<evidence type="ECO:0000313" key="1">
    <source>
        <dbReference type="EMBL" id="KAK3287701.1"/>
    </source>
</evidence>
<keyword evidence="2" id="KW-1185">Reference proteome</keyword>
<name>A0AAE0LJJ3_9CHLO</name>
<comment type="caution">
    <text evidence="1">The sequence shown here is derived from an EMBL/GenBank/DDBJ whole genome shotgun (WGS) entry which is preliminary data.</text>
</comment>
<evidence type="ECO:0000313" key="2">
    <source>
        <dbReference type="Proteomes" id="UP001190700"/>
    </source>
</evidence>